<dbReference type="PROSITE" id="PS51819">
    <property type="entry name" value="VOC"/>
    <property type="match status" value="1"/>
</dbReference>
<evidence type="ECO:0000313" key="2">
    <source>
        <dbReference type="EMBL" id="QBD78472.1"/>
    </source>
</evidence>
<dbReference type="SUPFAM" id="SSF54593">
    <property type="entry name" value="Glyoxalase/Bleomycin resistance protein/Dihydroxybiphenyl dioxygenase"/>
    <property type="match status" value="1"/>
</dbReference>
<reference evidence="2 3" key="1">
    <citation type="submission" date="2019-01" db="EMBL/GenBank/DDBJ databases">
        <title>Ktedonosporobacter rubrisoli SCAWS-G2.</title>
        <authorList>
            <person name="Huang Y."/>
            <person name="Yan B."/>
        </authorList>
    </citation>
    <scope>NUCLEOTIDE SEQUENCE [LARGE SCALE GENOMIC DNA]</scope>
    <source>
        <strain evidence="2 3">SCAWS-G2</strain>
    </source>
</reference>
<dbReference type="OrthoDB" id="9813630at2"/>
<organism evidence="2 3">
    <name type="scientific">Ktedonosporobacter rubrisoli</name>
    <dbReference type="NCBI Taxonomy" id="2509675"/>
    <lineage>
        <taxon>Bacteria</taxon>
        <taxon>Bacillati</taxon>
        <taxon>Chloroflexota</taxon>
        <taxon>Ktedonobacteria</taxon>
        <taxon>Ktedonobacterales</taxon>
        <taxon>Ktedonosporobacteraceae</taxon>
        <taxon>Ktedonosporobacter</taxon>
    </lineage>
</organism>
<dbReference type="AlphaFoldDB" id="A0A4P6JT91"/>
<proteinExistence type="predicted"/>
<keyword evidence="3" id="KW-1185">Reference proteome</keyword>
<evidence type="ECO:0000313" key="3">
    <source>
        <dbReference type="Proteomes" id="UP000290365"/>
    </source>
</evidence>
<dbReference type="Gene3D" id="3.10.180.10">
    <property type="entry name" value="2,3-Dihydroxybiphenyl 1,2-Dioxygenase, domain 1"/>
    <property type="match status" value="1"/>
</dbReference>
<dbReference type="RefSeq" id="WP_129889525.1">
    <property type="nucleotide sequence ID" value="NZ_CP035758.1"/>
</dbReference>
<dbReference type="PANTHER" id="PTHR39175:SF1">
    <property type="entry name" value="FAMILY PROTEIN, PUTATIVE (AFU_ORTHOLOGUE AFUA_3G15060)-RELATED"/>
    <property type="match status" value="1"/>
</dbReference>
<dbReference type="KEGG" id="kbs:EPA93_21730"/>
<protein>
    <submittedName>
        <fullName evidence="2">Glyoxalase</fullName>
    </submittedName>
</protein>
<dbReference type="InterPro" id="IPR037523">
    <property type="entry name" value="VOC_core"/>
</dbReference>
<evidence type="ECO:0000259" key="1">
    <source>
        <dbReference type="PROSITE" id="PS51819"/>
    </source>
</evidence>
<dbReference type="Proteomes" id="UP000290365">
    <property type="component" value="Chromosome"/>
</dbReference>
<accession>A0A4P6JT91</accession>
<dbReference type="PANTHER" id="PTHR39175">
    <property type="entry name" value="FAMILY PROTEIN, PUTATIVE (AFU_ORTHOLOGUE AFUA_3G15060)-RELATED"/>
    <property type="match status" value="1"/>
</dbReference>
<feature type="domain" description="VOC" evidence="1">
    <location>
        <begin position="5"/>
        <end position="123"/>
    </location>
</feature>
<dbReference type="EMBL" id="CP035758">
    <property type="protein sequence ID" value="QBD78472.1"/>
    <property type="molecule type" value="Genomic_DNA"/>
</dbReference>
<dbReference type="InterPro" id="IPR029068">
    <property type="entry name" value="Glyas_Bleomycin-R_OHBP_Dase"/>
</dbReference>
<name>A0A4P6JT91_KTERU</name>
<dbReference type="Pfam" id="PF00903">
    <property type="entry name" value="Glyoxalase"/>
    <property type="match status" value="1"/>
</dbReference>
<sequence length="131" mass="14938">MKKPRLQHTSLPFPPGAQDQARAFYGGVLGLEEKPTPTTIAHHKVVWFGAGDSEMELHLFPDSEHPAHPQERRHICLEVEDLDAFRHKLEAAGCSIDEEDPIPHRPRFFSRDPFGNRIEFTSILGNYQEVD</sequence>
<dbReference type="InterPro" id="IPR004360">
    <property type="entry name" value="Glyas_Fos-R_dOase_dom"/>
</dbReference>
<gene>
    <name evidence="2" type="ORF">EPA93_21730</name>
</gene>